<evidence type="ECO:0000256" key="6">
    <source>
        <dbReference type="PIRSR" id="PIRSR000241-1"/>
    </source>
</evidence>
<evidence type="ECO:0000256" key="1">
    <source>
        <dbReference type="ARBA" id="ARBA00004831"/>
    </source>
</evidence>
<dbReference type="PANTHER" id="PTHR42874:SF1">
    <property type="entry name" value="URICASE"/>
    <property type="match status" value="1"/>
</dbReference>
<dbReference type="PANTHER" id="PTHR42874">
    <property type="entry name" value="URICASE"/>
    <property type="match status" value="1"/>
</dbReference>
<evidence type="ECO:0000313" key="9">
    <source>
        <dbReference type="EMBL" id="MBA8795486.1"/>
    </source>
</evidence>
<feature type="binding site" evidence="7">
    <location>
        <position position="264"/>
    </location>
    <ligand>
        <name>urate</name>
        <dbReference type="ChEBI" id="CHEBI:17775"/>
    </ligand>
</feature>
<evidence type="ECO:0000256" key="5">
    <source>
        <dbReference type="PIRNR" id="PIRNR000241"/>
    </source>
</evidence>
<feature type="binding site" evidence="7">
    <location>
        <position position="195"/>
    </location>
    <ligand>
        <name>urate</name>
        <dbReference type="ChEBI" id="CHEBI:17775"/>
    </ligand>
</feature>
<dbReference type="RefSeq" id="WP_182561102.1">
    <property type="nucleotide sequence ID" value="NZ_JACGWT010000005.1"/>
</dbReference>
<feature type="binding site" evidence="7">
    <location>
        <position position="264"/>
    </location>
    <ligand>
        <name>5-hydroxyisourate</name>
        <dbReference type="ChEBI" id="CHEBI:18072"/>
    </ligand>
</feature>
<feature type="binding site" evidence="7">
    <location>
        <position position="83"/>
    </location>
    <ligand>
        <name>5-hydroxyisourate</name>
        <dbReference type="ChEBI" id="CHEBI:18072"/>
    </ligand>
</feature>
<feature type="binding site" evidence="7">
    <location>
        <position position="178"/>
    </location>
    <ligand>
        <name>urate</name>
        <dbReference type="ChEBI" id="CHEBI:17775"/>
    </ligand>
</feature>
<protein>
    <recommendedName>
        <fullName evidence="5 8">Uricase</fullName>
        <ecNumber evidence="5 8">1.7.3.3</ecNumber>
    </recommendedName>
    <alternativeName>
        <fullName evidence="5">Urate oxidase</fullName>
    </alternativeName>
</protein>
<comment type="caution">
    <text evidence="9">The sequence shown here is derived from an EMBL/GenBank/DDBJ whole genome shotgun (WGS) entry which is preliminary data.</text>
</comment>
<feature type="binding site" evidence="7">
    <location>
        <position position="264"/>
    </location>
    <ligand>
        <name>O2</name>
        <dbReference type="ChEBI" id="CHEBI:15379"/>
    </ligand>
</feature>
<dbReference type="NCBIfam" id="TIGR03383">
    <property type="entry name" value="urate_oxi"/>
    <property type="match status" value="1"/>
</dbReference>
<feature type="binding site" evidence="7">
    <location>
        <position position="238"/>
    </location>
    <ligand>
        <name>5-hydroxyisourate</name>
        <dbReference type="ChEBI" id="CHEBI:18072"/>
    </ligand>
</feature>
<feature type="binding site" evidence="7">
    <location>
        <position position="178"/>
    </location>
    <ligand>
        <name>5-hydroxyisourate</name>
        <dbReference type="ChEBI" id="CHEBI:18072"/>
    </ligand>
</feature>
<feature type="binding site" evidence="7">
    <location>
        <position position="238"/>
    </location>
    <ligand>
        <name>urate</name>
        <dbReference type="ChEBI" id="CHEBI:17775"/>
    </ligand>
</feature>
<accession>A0A7W3IUF3</accession>
<dbReference type="InterPro" id="IPR002042">
    <property type="entry name" value="Uricase"/>
</dbReference>
<dbReference type="UniPathway" id="UPA00394">
    <property type="reaction ID" value="UER00650"/>
</dbReference>
<keyword evidence="4 5" id="KW-0560">Oxidoreductase</keyword>
<dbReference type="GO" id="GO:0019628">
    <property type="term" value="P:urate catabolic process"/>
    <property type="evidence" value="ECO:0007669"/>
    <property type="project" value="UniProtKB-UniPathway"/>
</dbReference>
<keyword evidence="3 5" id="KW-0659">Purine metabolism</keyword>
<comment type="pathway">
    <text evidence="1 5">Purine metabolism; urate degradation; (S)-allantoin from urate: step 1/3.</text>
</comment>
<dbReference type="GO" id="GO:0004846">
    <property type="term" value="F:urate oxidase activity"/>
    <property type="evidence" value="ECO:0007669"/>
    <property type="project" value="UniProtKB-EC"/>
</dbReference>
<dbReference type="AlphaFoldDB" id="A0A7W3IUF3"/>
<dbReference type="GO" id="GO:0006144">
    <property type="term" value="P:purine nucleobase metabolic process"/>
    <property type="evidence" value="ECO:0007669"/>
    <property type="project" value="UniProtKB-KW"/>
</dbReference>
<evidence type="ECO:0000313" key="10">
    <source>
        <dbReference type="Proteomes" id="UP000523079"/>
    </source>
</evidence>
<organism evidence="9 10">
    <name type="scientific">Microlunatus kandeliicorticis</name>
    <dbReference type="NCBI Taxonomy" id="1759536"/>
    <lineage>
        <taxon>Bacteria</taxon>
        <taxon>Bacillati</taxon>
        <taxon>Actinomycetota</taxon>
        <taxon>Actinomycetes</taxon>
        <taxon>Propionibacteriales</taxon>
        <taxon>Propionibacteriaceae</taxon>
        <taxon>Microlunatus</taxon>
    </lineage>
</organism>
<feature type="active site" description="Charge relay system" evidence="6">
    <location>
        <position position="82"/>
    </location>
</feature>
<dbReference type="InterPro" id="IPR019842">
    <property type="entry name" value="Uricase_CS"/>
</dbReference>
<reference evidence="9 10" key="1">
    <citation type="submission" date="2020-07" db="EMBL/GenBank/DDBJ databases">
        <title>Sequencing the genomes of 1000 actinobacteria strains.</title>
        <authorList>
            <person name="Klenk H.-P."/>
        </authorList>
    </citation>
    <scope>NUCLEOTIDE SEQUENCE [LARGE SCALE GENOMIC DNA]</scope>
    <source>
        <strain evidence="9 10">DSM 100723</strain>
    </source>
</reference>
<dbReference type="EC" id="1.7.3.3" evidence="5 8"/>
<dbReference type="EMBL" id="JACGWT010000005">
    <property type="protein sequence ID" value="MBA8795486.1"/>
    <property type="molecule type" value="Genomic_DNA"/>
</dbReference>
<feature type="binding site" evidence="7">
    <location>
        <position position="195"/>
    </location>
    <ligand>
        <name>5-hydroxyisourate</name>
        <dbReference type="ChEBI" id="CHEBI:18072"/>
    </ligand>
</feature>
<feature type="binding site" evidence="7">
    <location>
        <position position="82"/>
    </location>
    <ligand>
        <name>urate</name>
        <dbReference type="ChEBI" id="CHEBI:17775"/>
    </ligand>
</feature>
<evidence type="ECO:0000256" key="2">
    <source>
        <dbReference type="ARBA" id="ARBA00009760"/>
    </source>
</evidence>
<feature type="active site" description="Charge relay system" evidence="6">
    <location>
        <position position="32"/>
    </location>
</feature>
<dbReference type="Pfam" id="PF01014">
    <property type="entry name" value="Uricase"/>
    <property type="match status" value="2"/>
</dbReference>
<evidence type="ECO:0000256" key="4">
    <source>
        <dbReference type="ARBA" id="ARBA00023002"/>
    </source>
</evidence>
<feature type="binding site" evidence="7">
    <location>
        <position position="82"/>
    </location>
    <ligand>
        <name>5-hydroxyisourate</name>
        <dbReference type="ChEBI" id="CHEBI:18072"/>
    </ligand>
</feature>
<dbReference type="SUPFAM" id="SSF55620">
    <property type="entry name" value="Tetrahydrobiopterin biosynthesis enzymes-like"/>
    <property type="match status" value="2"/>
</dbReference>
<feature type="binding site" evidence="7">
    <location>
        <position position="83"/>
    </location>
    <ligand>
        <name>urate</name>
        <dbReference type="ChEBI" id="CHEBI:17775"/>
    </ligand>
</feature>
<dbReference type="Proteomes" id="UP000523079">
    <property type="component" value="Unassembled WGS sequence"/>
</dbReference>
<dbReference type="PROSITE" id="PS00366">
    <property type="entry name" value="URICASE"/>
    <property type="match status" value="1"/>
</dbReference>
<dbReference type="Gene3D" id="3.10.270.10">
    <property type="entry name" value="Urate Oxidase"/>
    <property type="match status" value="1"/>
</dbReference>
<evidence type="ECO:0000256" key="3">
    <source>
        <dbReference type="ARBA" id="ARBA00022631"/>
    </source>
</evidence>
<evidence type="ECO:0000256" key="7">
    <source>
        <dbReference type="PIRSR" id="PIRSR000241-2"/>
    </source>
</evidence>
<keyword evidence="10" id="KW-1185">Reference proteome</keyword>
<comment type="catalytic activity">
    <reaction evidence="5 8">
        <text>urate + O2 + H2O = 5-hydroxyisourate + H2O2</text>
        <dbReference type="Rhea" id="RHEA:21368"/>
        <dbReference type="ChEBI" id="CHEBI:15377"/>
        <dbReference type="ChEBI" id="CHEBI:15379"/>
        <dbReference type="ChEBI" id="CHEBI:16240"/>
        <dbReference type="ChEBI" id="CHEBI:17775"/>
        <dbReference type="ChEBI" id="CHEBI:18072"/>
        <dbReference type="EC" id="1.7.3.3"/>
    </reaction>
</comment>
<comment type="function">
    <text evidence="5 8">Catalyzes the oxidation of uric acid to 5-hydroxyisourate, which is further processed to form (S)-allantoin.</text>
</comment>
<dbReference type="PIRSF" id="PIRSF000241">
    <property type="entry name" value="Urate_oxidase"/>
    <property type="match status" value="1"/>
</dbReference>
<comment type="similarity">
    <text evidence="2 5 8">Belongs to the uricase family.</text>
</comment>
<feature type="active site" description="Charge relay system" evidence="6">
    <location>
        <position position="266"/>
    </location>
</feature>
<sequence>MTDTVTDRTDSGTAGRPAAAAEVELTANQYGKAGNHVVRITRDADRGAGARHRIEDLVVTSQLRGDFEAAHTEGDNAHVVATDTQKNTVFAFAREGIDTPEQFLLRLGRHFTESFGWVTGGRWAAEQTLWARINDHDHAFYKAGPETRTAVVVKDGDTETVIAGFHGLTVLKSTESGFVGYPRDRYTTLAETTDRILATDLATRWRYNTTEVDYDATYAAVRETILATFAAGYSKALQHTLFQMAESVITANPTIDEIKFSCPNNHHFLSDLSFCGLDNPNVVYHAADRPYGLIEATIARKGAPSAEAAWVGIAGFC</sequence>
<dbReference type="PRINTS" id="PR00093">
    <property type="entry name" value="URICASE"/>
</dbReference>
<proteinExistence type="inferred from homology"/>
<evidence type="ECO:0000256" key="8">
    <source>
        <dbReference type="RuleBase" id="RU004455"/>
    </source>
</evidence>
<feature type="binding site" evidence="7">
    <location>
        <position position="82"/>
    </location>
    <ligand>
        <name>O2</name>
        <dbReference type="ChEBI" id="CHEBI:15379"/>
    </ligand>
</feature>
<gene>
    <name evidence="9" type="ORF">FHX74_003122</name>
</gene>
<name>A0A7W3IUF3_9ACTN</name>